<name>A0AAG5DDS2_ANOAO</name>
<feature type="compositionally biased region" description="Basic and acidic residues" evidence="1">
    <location>
        <begin position="71"/>
        <end position="103"/>
    </location>
</feature>
<sequence length="103" mass="11549">MCGFSRTPHPTSGIIVTARSGIVSVRMAIVAGSRGGAARLEDRTCAVGEKRRQIAMRCDTIRRLSCHHHAARDEDGNKTLRTGERRDLWERRNGESKIDEEFN</sequence>
<keyword evidence="3" id="KW-1185">Reference proteome</keyword>
<evidence type="ECO:0000313" key="2">
    <source>
        <dbReference type="EnsemblMetazoa" id="ENSAATROPP009311"/>
    </source>
</evidence>
<dbReference type="EnsemblMetazoa" id="ENSAATROPT010318">
    <property type="protein sequence ID" value="ENSAATROPP009311"/>
    <property type="gene ID" value="ENSAATROPG008386"/>
</dbReference>
<dbReference type="Proteomes" id="UP000075880">
    <property type="component" value="Unassembled WGS sequence"/>
</dbReference>
<organism evidence="2 3">
    <name type="scientific">Anopheles atroparvus</name>
    <name type="common">European mosquito</name>
    <dbReference type="NCBI Taxonomy" id="41427"/>
    <lineage>
        <taxon>Eukaryota</taxon>
        <taxon>Metazoa</taxon>
        <taxon>Ecdysozoa</taxon>
        <taxon>Arthropoda</taxon>
        <taxon>Hexapoda</taxon>
        <taxon>Insecta</taxon>
        <taxon>Pterygota</taxon>
        <taxon>Neoptera</taxon>
        <taxon>Endopterygota</taxon>
        <taxon>Diptera</taxon>
        <taxon>Nematocera</taxon>
        <taxon>Culicoidea</taxon>
        <taxon>Culicidae</taxon>
        <taxon>Anophelinae</taxon>
        <taxon>Anopheles</taxon>
    </lineage>
</organism>
<accession>A0AAG5DDS2</accession>
<dbReference type="AlphaFoldDB" id="A0AAG5DDS2"/>
<evidence type="ECO:0000313" key="3">
    <source>
        <dbReference type="Proteomes" id="UP000075880"/>
    </source>
</evidence>
<protein>
    <submittedName>
        <fullName evidence="2">Uncharacterized protein</fullName>
    </submittedName>
</protein>
<feature type="region of interest" description="Disordered" evidence="1">
    <location>
        <begin position="70"/>
        <end position="103"/>
    </location>
</feature>
<proteinExistence type="predicted"/>
<evidence type="ECO:0000256" key="1">
    <source>
        <dbReference type="SAM" id="MobiDB-lite"/>
    </source>
</evidence>
<reference evidence="2" key="1">
    <citation type="submission" date="2024-04" db="UniProtKB">
        <authorList>
            <consortium name="EnsemblMetazoa"/>
        </authorList>
    </citation>
    <scope>IDENTIFICATION</scope>
    <source>
        <strain evidence="2">EBRO</strain>
    </source>
</reference>